<feature type="region of interest" description="Disordered" evidence="10">
    <location>
        <begin position="296"/>
        <end position="344"/>
    </location>
</feature>
<evidence type="ECO:0000256" key="2">
    <source>
        <dbReference type="ARBA" id="ARBA00022448"/>
    </source>
</evidence>
<reference evidence="13" key="1">
    <citation type="submission" date="2016-04" db="EMBL/GenBank/DDBJ databases">
        <authorList>
            <person name="Evans L.H."/>
            <person name="Alamgir A."/>
            <person name="Owens N."/>
            <person name="Weber N.D."/>
            <person name="Virtaneva K."/>
            <person name="Barbian K."/>
            <person name="Babar A."/>
            <person name="Rosenke K."/>
        </authorList>
    </citation>
    <scope>NUCLEOTIDE SEQUENCE</scope>
    <source>
        <strain evidence="13">86</strain>
    </source>
</reference>
<evidence type="ECO:0000256" key="3">
    <source>
        <dbReference type="ARBA" id="ARBA00022475"/>
    </source>
</evidence>
<evidence type="ECO:0000256" key="7">
    <source>
        <dbReference type="ARBA" id="ARBA00023136"/>
    </source>
</evidence>
<feature type="region of interest" description="Disordered" evidence="10">
    <location>
        <begin position="363"/>
        <end position="391"/>
    </location>
</feature>
<evidence type="ECO:0000256" key="8">
    <source>
        <dbReference type="ARBA" id="ARBA00023186"/>
    </source>
</evidence>
<feature type="domain" description="Membrane insertase YidC/Oxa/ALB C-terminal" evidence="12">
    <location>
        <begin position="26"/>
        <end position="280"/>
    </location>
</feature>
<accession>A0A212KJG3</accession>
<keyword evidence="7 11" id="KW-0472">Membrane</keyword>
<feature type="transmembrane region" description="Helical" evidence="11">
    <location>
        <begin position="92"/>
        <end position="112"/>
    </location>
</feature>
<evidence type="ECO:0000256" key="6">
    <source>
        <dbReference type="ARBA" id="ARBA00022989"/>
    </source>
</evidence>
<dbReference type="Pfam" id="PF02096">
    <property type="entry name" value="60KD_IMP"/>
    <property type="match status" value="1"/>
</dbReference>
<proteinExistence type="inferred from homology"/>
<keyword evidence="6 11" id="KW-1133">Transmembrane helix</keyword>
<dbReference type="InterPro" id="IPR028055">
    <property type="entry name" value="YidC/Oxa/ALB_C"/>
</dbReference>
<keyword evidence="3" id="KW-1003">Cell membrane</keyword>
<evidence type="ECO:0000256" key="4">
    <source>
        <dbReference type="ARBA" id="ARBA00022692"/>
    </source>
</evidence>
<feature type="compositionally biased region" description="Basic and acidic residues" evidence="10">
    <location>
        <begin position="296"/>
        <end position="326"/>
    </location>
</feature>
<evidence type="ECO:0000259" key="12">
    <source>
        <dbReference type="Pfam" id="PF02096"/>
    </source>
</evidence>
<gene>
    <name evidence="13" type="ORF">KL86CLO1_13421</name>
</gene>
<keyword evidence="2" id="KW-0813">Transport</keyword>
<name>A0A212KJG3_9FIRM</name>
<comment type="similarity">
    <text evidence="9">Belongs to the OXA1/ALB3/YidC family.</text>
</comment>
<dbReference type="NCBIfam" id="TIGR03592">
    <property type="entry name" value="yidC_oxa1_cterm"/>
    <property type="match status" value="1"/>
</dbReference>
<protein>
    <submittedName>
        <fullName evidence="13">Membrane protein insertase, YidC/Oxa1 family</fullName>
    </submittedName>
</protein>
<dbReference type="EMBL" id="FLUN01000001">
    <property type="protein sequence ID" value="SBW11876.1"/>
    <property type="molecule type" value="Genomic_DNA"/>
</dbReference>
<evidence type="ECO:0000256" key="5">
    <source>
        <dbReference type="ARBA" id="ARBA00022927"/>
    </source>
</evidence>
<keyword evidence="8" id="KW-0143">Chaperone</keyword>
<dbReference type="PANTHER" id="PTHR12428:SF65">
    <property type="entry name" value="CYTOCHROME C OXIDASE ASSEMBLY PROTEIN COX18, MITOCHONDRIAL"/>
    <property type="match status" value="1"/>
</dbReference>
<dbReference type="CDD" id="cd20070">
    <property type="entry name" value="5TM_YidC_Alb3"/>
    <property type="match status" value="1"/>
</dbReference>
<evidence type="ECO:0000313" key="13">
    <source>
        <dbReference type="EMBL" id="SBW11876.1"/>
    </source>
</evidence>
<dbReference type="GO" id="GO:0032977">
    <property type="term" value="F:membrane insertase activity"/>
    <property type="evidence" value="ECO:0007669"/>
    <property type="project" value="InterPro"/>
</dbReference>
<dbReference type="PANTHER" id="PTHR12428">
    <property type="entry name" value="OXA1"/>
    <property type="match status" value="1"/>
</dbReference>
<feature type="transmembrane region" description="Helical" evidence="11">
    <location>
        <begin position="23"/>
        <end position="44"/>
    </location>
</feature>
<sequence>MAAIMQIVLTPFSWLITVFNDLFGNYGAALILFALLVKLILFPLSIKGKRSMIQTNALSAKMNKLQKMYGNNKEKYNLEVQKLYEKENVNPMGGCLWSMLPLLILLPLYYIVREPLTYMMGLTADQITALLGALPTTVAQTGAYYQLTAADVLARSFSAVAANPAVAAFKDSLLELNFDFLGINLASTPNWKFWTDGISWPSVGLALMPIISAGTSFLFSFISMKTNAINQQSAQATNSTTKSMMFMSPIISLWIGFAMPASMSIYWIAQNIFSLLQEYLAGKILKKDYEKAAEDAKRREEEEKEEEKRQREIERSERSKRIEESKNKKKAPKKEEDDKIPASVKEASRVGIRAYARGRAYDPLRFSSDGAAPAPVESEAISEEKQETEEK</sequence>
<organism evidence="13">
    <name type="scientific">uncultured Eubacteriales bacterium</name>
    <dbReference type="NCBI Taxonomy" id="172733"/>
    <lineage>
        <taxon>Bacteria</taxon>
        <taxon>Bacillati</taxon>
        <taxon>Bacillota</taxon>
        <taxon>Clostridia</taxon>
        <taxon>Eubacteriales</taxon>
        <taxon>environmental samples</taxon>
    </lineage>
</organism>
<dbReference type="AlphaFoldDB" id="A0A212KJG3"/>
<dbReference type="GO" id="GO:0005886">
    <property type="term" value="C:plasma membrane"/>
    <property type="evidence" value="ECO:0007669"/>
    <property type="project" value="UniProtKB-SubCell"/>
</dbReference>
<keyword evidence="5" id="KW-0653">Protein transport</keyword>
<evidence type="ECO:0000256" key="9">
    <source>
        <dbReference type="RuleBase" id="RU003945"/>
    </source>
</evidence>
<feature type="transmembrane region" description="Helical" evidence="11">
    <location>
        <begin position="198"/>
        <end position="222"/>
    </location>
</feature>
<dbReference type="InterPro" id="IPR001708">
    <property type="entry name" value="YidC/ALB3/OXA1/COX18"/>
</dbReference>
<evidence type="ECO:0000256" key="11">
    <source>
        <dbReference type="SAM" id="Phobius"/>
    </source>
</evidence>
<dbReference type="InterPro" id="IPR047196">
    <property type="entry name" value="YidC_ALB_C"/>
</dbReference>
<dbReference type="GO" id="GO:0051205">
    <property type="term" value="P:protein insertion into membrane"/>
    <property type="evidence" value="ECO:0007669"/>
    <property type="project" value="TreeGrafter"/>
</dbReference>
<comment type="subcellular location">
    <subcellularLocation>
        <location evidence="1">Cell membrane</location>
        <topology evidence="1">Multi-pass membrane protein</topology>
    </subcellularLocation>
    <subcellularLocation>
        <location evidence="9">Membrane</location>
        <topology evidence="9">Multi-pass membrane protein</topology>
    </subcellularLocation>
</comment>
<evidence type="ECO:0000256" key="1">
    <source>
        <dbReference type="ARBA" id="ARBA00004651"/>
    </source>
</evidence>
<feature type="transmembrane region" description="Helical" evidence="11">
    <location>
        <begin position="243"/>
        <end position="269"/>
    </location>
</feature>
<dbReference type="GO" id="GO:0015031">
    <property type="term" value="P:protein transport"/>
    <property type="evidence" value="ECO:0007669"/>
    <property type="project" value="UniProtKB-KW"/>
</dbReference>
<evidence type="ECO:0000256" key="10">
    <source>
        <dbReference type="SAM" id="MobiDB-lite"/>
    </source>
</evidence>
<keyword evidence="4 9" id="KW-0812">Transmembrane</keyword>